<evidence type="ECO:0000313" key="6">
    <source>
        <dbReference type="Proteomes" id="UP001480595"/>
    </source>
</evidence>
<dbReference type="PANTHER" id="PTHR24198:SF165">
    <property type="entry name" value="ANKYRIN REPEAT-CONTAINING PROTEIN-RELATED"/>
    <property type="match status" value="1"/>
</dbReference>
<dbReference type="Pfam" id="PF00023">
    <property type="entry name" value="Ank"/>
    <property type="match status" value="1"/>
</dbReference>
<reference evidence="5 6" key="1">
    <citation type="submission" date="2023-01" db="EMBL/GenBank/DDBJ databases">
        <title>Analysis of 21 Apiospora genomes using comparative genomics revels a genus with tremendous synthesis potential of carbohydrate active enzymes and secondary metabolites.</title>
        <authorList>
            <person name="Sorensen T."/>
        </authorList>
    </citation>
    <scope>NUCLEOTIDE SEQUENCE [LARGE SCALE GENOMIC DNA]</scope>
    <source>
        <strain evidence="5 6">CBS 135458</strain>
    </source>
</reference>
<dbReference type="PROSITE" id="PS50088">
    <property type="entry name" value="ANK_REPEAT"/>
    <property type="match status" value="1"/>
</dbReference>
<evidence type="ECO:0000256" key="2">
    <source>
        <dbReference type="ARBA" id="ARBA00023043"/>
    </source>
</evidence>
<feature type="region of interest" description="Disordered" evidence="4">
    <location>
        <begin position="1"/>
        <end position="23"/>
    </location>
</feature>
<keyword evidence="1" id="KW-0677">Repeat</keyword>
<dbReference type="Proteomes" id="UP001480595">
    <property type="component" value="Unassembled WGS sequence"/>
</dbReference>
<evidence type="ECO:0008006" key="7">
    <source>
        <dbReference type="Google" id="ProtNLM"/>
    </source>
</evidence>
<dbReference type="PROSITE" id="PS50297">
    <property type="entry name" value="ANK_REP_REGION"/>
    <property type="match status" value="1"/>
</dbReference>
<keyword evidence="2 3" id="KW-0040">ANK repeat</keyword>
<dbReference type="InterPro" id="IPR036770">
    <property type="entry name" value="Ankyrin_rpt-contain_sf"/>
</dbReference>
<feature type="repeat" description="ANK" evidence="3">
    <location>
        <begin position="210"/>
        <end position="242"/>
    </location>
</feature>
<sequence length="484" mass="54226">MSVWSDFEEDSDTYDDPEDPEDEVSLTKLKDDNNRLFHLPEPKWRPLTILQWAAVAGNEAAAEKAIIVAEREWPSYVFLKHLDSLNSALHFAAWYGNTGILRLLSQVRKDGVLPDMNILSGMTWEPRQGCVFHQMNPSIGYFPDREFIMSHNDNDAFGLSAAGIAITRNHANTAEYLVDNFYDNDMIYDILYDGDRIAPGDNYGYARVRRAMHPLHLACWMGMEKVVTAILEKGAHVDTISKQMAGSTPLMWAVASPNNGPETSDALVWAVLFQSHENALHLVQAGARADLPFDRIFLGYYLYLYKECSLVLCMEDDAFLRCTKLILQRHPDFPEGLLRSCTNNALRDVEKNQATIKWLIGQGIGLGPLQEGESREVGMSALHLIAGSNALPLDLLSLVLDKRPQDINVASKINRHTPLSMALKLGYDSEKVAWLLAHGADPQACSVRSGRDVLMAVKKGRRTSEIEKIQADLNVQKKDEGKEE</sequence>
<evidence type="ECO:0000256" key="4">
    <source>
        <dbReference type="SAM" id="MobiDB-lite"/>
    </source>
</evidence>
<gene>
    <name evidence="5" type="ORF">PG994_003349</name>
</gene>
<name>A0ABR1VY22_9PEZI</name>
<comment type="caution">
    <text evidence="5">The sequence shown here is derived from an EMBL/GenBank/DDBJ whole genome shotgun (WGS) entry which is preliminary data.</text>
</comment>
<dbReference type="InterPro" id="IPR002110">
    <property type="entry name" value="Ankyrin_rpt"/>
</dbReference>
<protein>
    <recommendedName>
        <fullName evidence="7">Ankyrin</fullName>
    </recommendedName>
</protein>
<proteinExistence type="predicted"/>
<evidence type="ECO:0000313" key="5">
    <source>
        <dbReference type="EMBL" id="KAK8076077.1"/>
    </source>
</evidence>
<dbReference type="Gene3D" id="1.25.40.20">
    <property type="entry name" value="Ankyrin repeat-containing domain"/>
    <property type="match status" value="2"/>
</dbReference>
<keyword evidence="6" id="KW-1185">Reference proteome</keyword>
<dbReference type="SMART" id="SM00248">
    <property type="entry name" value="ANK"/>
    <property type="match status" value="6"/>
</dbReference>
<dbReference type="SUPFAM" id="SSF48403">
    <property type="entry name" value="Ankyrin repeat"/>
    <property type="match status" value="1"/>
</dbReference>
<dbReference type="PANTHER" id="PTHR24198">
    <property type="entry name" value="ANKYRIN REPEAT AND PROTEIN KINASE DOMAIN-CONTAINING PROTEIN"/>
    <property type="match status" value="1"/>
</dbReference>
<evidence type="ECO:0000256" key="3">
    <source>
        <dbReference type="PROSITE-ProRule" id="PRU00023"/>
    </source>
</evidence>
<dbReference type="RefSeq" id="XP_066719036.1">
    <property type="nucleotide sequence ID" value="XM_066854758.1"/>
</dbReference>
<evidence type="ECO:0000256" key="1">
    <source>
        <dbReference type="ARBA" id="ARBA00022737"/>
    </source>
</evidence>
<dbReference type="GeneID" id="92087821"/>
<accession>A0ABR1VY22</accession>
<dbReference type="EMBL" id="JAQQWL010000004">
    <property type="protein sequence ID" value="KAK8076077.1"/>
    <property type="molecule type" value="Genomic_DNA"/>
</dbReference>
<organism evidence="5 6">
    <name type="scientific">Apiospora phragmitis</name>
    <dbReference type="NCBI Taxonomy" id="2905665"/>
    <lineage>
        <taxon>Eukaryota</taxon>
        <taxon>Fungi</taxon>
        <taxon>Dikarya</taxon>
        <taxon>Ascomycota</taxon>
        <taxon>Pezizomycotina</taxon>
        <taxon>Sordariomycetes</taxon>
        <taxon>Xylariomycetidae</taxon>
        <taxon>Amphisphaeriales</taxon>
        <taxon>Apiosporaceae</taxon>
        <taxon>Apiospora</taxon>
    </lineage>
</organism>